<feature type="compositionally biased region" description="Basic and acidic residues" evidence="1">
    <location>
        <begin position="155"/>
        <end position="169"/>
    </location>
</feature>
<dbReference type="AlphaFoldDB" id="A0A512H783"/>
<dbReference type="InterPro" id="IPR021497">
    <property type="entry name" value="GTA_holin_3TM"/>
</dbReference>
<dbReference type="Proteomes" id="UP000321567">
    <property type="component" value="Unassembled WGS sequence"/>
</dbReference>
<keyword evidence="3" id="KW-1185">Reference proteome</keyword>
<evidence type="ECO:0000256" key="1">
    <source>
        <dbReference type="SAM" id="MobiDB-lite"/>
    </source>
</evidence>
<proteinExistence type="predicted"/>
<feature type="region of interest" description="Disordered" evidence="1">
    <location>
        <begin position="31"/>
        <end position="50"/>
    </location>
</feature>
<dbReference type="RefSeq" id="WP_147163352.1">
    <property type="nucleotide sequence ID" value="NZ_BJZO01000033.1"/>
</dbReference>
<evidence type="ECO:0000313" key="3">
    <source>
        <dbReference type="Proteomes" id="UP000321567"/>
    </source>
</evidence>
<dbReference type="OrthoDB" id="7355053at2"/>
<reference evidence="2 3" key="1">
    <citation type="submission" date="2019-07" db="EMBL/GenBank/DDBJ databases">
        <title>Whole genome shotgun sequence of Rhodospirillum oryzae NBRC 107573.</title>
        <authorList>
            <person name="Hosoyama A."/>
            <person name="Uohara A."/>
            <person name="Ohji S."/>
            <person name="Ichikawa N."/>
        </authorList>
    </citation>
    <scope>NUCLEOTIDE SEQUENCE [LARGE SCALE GENOMIC DNA]</scope>
    <source>
        <strain evidence="2 3">NBRC 107573</strain>
    </source>
</reference>
<gene>
    <name evidence="2" type="ORF">ROR02_14430</name>
</gene>
<protein>
    <submittedName>
        <fullName evidence="2">Uncharacterized protein</fullName>
    </submittedName>
</protein>
<organism evidence="2 3">
    <name type="scientific">Pararhodospirillum oryzae</name>
    <dbReference type="NCBI Taxonomy" id="478448"/>
    <lineage>
        <taxon>Bacteria</taxon>
        <taxon>Pseudomonadati</taxon>
        <taxon>Pseudomonadota</taxon>
        <taxon>Alphaproteobacteria</taxon>
        <taxon>Rhodospirillales</taxon>
        <taxon>Rhodospirillaceae</taxon>
        <taxon>Pararhodospirillum</taxon>
    </lineage>
</organism>
<evidence type="ECO:0000313" key="2">
    <source>
        <dbReference type="EMBL" id="GEO81312.1"/>
    </source>
</evidence>
<accession>A0A512H783</accession>
<name>A0A512H783_9PROT</name>
<sequence length="169" mass="17825">MFTSLLRGPAGLLATTLGEVLSRLPGPCADPVASESTGAREGFPASEATPPRTRWDAFWDAFNRLPRPVMAAGAVALMAWAPLDPEGFVRVMQAYAQMPDGLATAVFGVAAAFFTTRHLERRLELGQGRGASGRPSGEASESEEGTVNPTVAAWLRERDAGRDPARSGG</sequence>
<dbReference type="EMBL" id="BJZO01000033">
    <property type="protein sequence ID" value="GEO81312.1"/>
    <property type="molecule type" value="Genomic_DNA"/>
</dbReference>
<comment type="caution">
    <text evidence="2">The sequence shown here is derived from an EMBL/GenBank/DDBJ whole genome shotgun (WGS) entry which is preliminary data.</text>
</comment>
<dbReference type="Pfam" id="PF11351">
    <property type="entry name" value="GTA_holin_3TM"/>
    <property type="match status" value="1"/>
</dbReference>
<feature type="region of interest" description="Disordered" evidence="1">
    <location>
        <begin position="125"/>
        <end position="169"/>
    </location>
</feature>